<evidence type="ECO:0000256" key="9">
    <source>
        <dbReference type="ARBA" id="ARBA00022519"/>
    </source>
</evidence>
<sequence length="406" mass="42350">MRVVVTGMGVVSPIGIGVDQFWSAAVNGVSGIKRITSFDASSRRSQIAGEVADFDPSTFLSQKYIEQTDRFTQLALLAARLALEDAGGLDAYESRRIGVSIGSGMGGFSTFESSALRKFRSQPVPPFTVPRTMANSAAAWIAIRHGFKGMNLTSSTACSSGANAIGAALDLLRAGRADVVVAGGAEACVLPLTINGFEILHALTTTSNDNPTGASRPFAKGRDGFVMGEGAGILILEKEEQARHRGAKIYAELAGYGQACDATHIVMPDMEGQIAAMQEAIRDAGMEPDSIEHINAHATSTPLGDTVETRAIKNLFGARAADIAISATKSMVGHSIGASAAIGSIATIMALHTGTIHPTINLDEADPECDLDYTPNVAQKRSVRTGLCNAFGFGGNNASILFTTLA</sequence>
<protein>
    <recommendedName>
        <fullName evidence="5 19">3-oxoacyl-[acyl-carrier-protein] synthase 2</fullName>
        <ecNumber evidence="4 19">2.3.1.179</ecNumber>
    </recommendedName>
</protein>
<keyword evidence="8 19" id="KW-0444">Lipid biosynthesis</keyword>
<dbReference type="Pfam" id="PF02801">
    <property type="entry name" value="Ketoacyl-synt_C"/>
    <property type="match status" value="1"/>
</dbReference>
<dbReference type="FunFam" id="3.40.47.10:FF:000018">
    <property type="entry name" value="3-oxoacyl-[acyl-carrier-protein] synthase 2"/>
    <property type="match status" value="1"/>
</dbReference>
<dbReference type="NCBIfam" id="TIGR03150">
    <property type="entry name" value="fabF"/>
    <property type="match status" value="1"/>
</dbReference>
<comment type="subcellular location">
    <subcellularLocation>
        <location evidence="1">Cell inner membrane</location>
    </subcellularLocation>
</comment>
<dbReference type="GO" id="GO:0006633">
    <property type="term" value="P:fatty acid biosynthetic process"/>
    <property type="evidence" value="ECO:0007669"/>
    <property type="project" value="UniProtKB-UniRule"/>
</dbReference>
<dbReference type="InterPro" id="IPR017568">
    <property type="entry name" value="3-oxoacyl-ACP_synth-2"/>
</dbReference>
<evidence type="ECO:0000256" key="21">
    <source>
        <dbReference type="RuleBase" id="RU003694"/>
    </source>
</evidence>
<keyword evidence="16 19" id="KW-0275">Fatty acid biosynthesis</keyword>
<keyword evidence="10 19" id="KW-0808">Transferase</keyword>
<dbReference type="PIRSF" id="PIRSF000447">
    <property type="entry name" value="KAS_II"/>
    <property type="match status" value="1"/>
</dbReference>
<feature type="domain" description="Ketosynthase family 3 (KS3)" evidence="22">
    <location>
        <begin position="1"/>
        <end position="404"/>
    </location>
</feature>
<evidence type="ECO:0000256" key="18">
    <source>
        <dbReference type="ARBA" id="ARBA00037576"/>
    </source>
</evidence>
<evidence type="ECO:0000256" key="11">
    <source>
        <dbReference type="ARBA" id="ARBA00022692"/>
    </source>
</evidence>
<dbReference type="RefSeq" id="WP_074705102.1">
    <property type="nucleotide sequence ID" value="NZ_FOHI01000002.1"/>
</dbReference>
<keyword evidence="6" id="KW-0536">Nodulation</keyword>
<evidence type="ECO:0000256" key="19">
    <source>
        <dbReference type="PIRNR" id="PIRNR000447"/>
    </source>
</evidence>
<dbReference type="InterPro" id="IPR000794">
    <property type="entry name" value="Beta-ketoacyl_synthase"/>
</dbReference>
<evidence type="ECO:0000256" key="3">
    <source>
        <dbReference type="ARBA" id="ARBA00008467"/>
    </source>
</evidence>
<dbReference type="InterPro" id="IPR020841">
    <property type="entry name" value="PKS_Beta-ketoAc_synthase_dom"/>
</dbReference>
<evidence type="ECO:0000256" key="5">
    <source>
        <dbReference type="ARBA" id="ARBA00014657"/>
    </source>
</evidence>
<keyword evidence="7" id="KW-1003">Cell membrane</keyword>
<evidence type="ECO:0000256" key="13">
    <source>
        <dbReference type="ARBA" id="ARBA00022989"/>
    </source>
</evidence>
<dbReference type="PROSITE" id="PS52004">
    <property type="entry name" value="KS3_2"/>
    <property type="match status" value="1"/>
</dbReference>
<evidence type="ECO:0000256" key="14">
    <source>
        <dbReference type="ARBA" id="ARBA00023098"/>
    </source>
</evidence>
<keyword evidence="12" id="KW-0276">Fatty acid metabolism</keyword>
<dbReference type="AlphaFoldDB" id="A0A1I0AF76"/>
<dbReference type="EMBL" id="FOHI01000002">
    <property type="protein sequence ID" value="SES92898.1"/>
    <property type="molecule type" value="Genomic_DNA"/>
</dbReference>
<comment type="function">
    <text evidence="19">Involved in the type II fatty acid elongation cycle. Catalyzes the elongation of a wide range of acyl-ACP by the addition of two carbons from malonyl-ACP to an acyl acceptor. Can efficiently catalyze the conversion of palmitoleoyl-ACP (cis-hexadec-9-enoyl-ACP) to cis-vaccenoyl-ACP (cis-octadec-11-enoyl-ACP), an essential step in the thermal regulation of fatty acid composition.</text>
</comment>
<dbReference type="Pfam" id="PF00109">
    <property type="entry name" value="ketoacyl-synt"/>
    <property type="match status" value="1"/>
</dbReference>
<evidence type="ECO:0000256" key="16">
    <source>
        <dbReference type="ARBA" id="ARBA00023160"/>
    </source>
</evidence>
<dbReference type="InterPro" id="IPR016039">
    <property type="entry name" value="Thiolase-like"/>
</dbReference>
<dbReference type="PANTHER" id="PTHR11712:SF352">
    <property type="entry name" value="3-OXOACYL-[ACYL-CARRIER-PROTEIN] SYNTHASE"/>
    <property type="match status" value="1"/>
</dbReference>
<evidence type="ECO:0000256" key="10">
    <source>
        <dbReference type="ARBA" id="ARBA00022679"/>
    </source>
</evidence>
<dbReference type="Gene3D" id="3.40.47.10">
    <property type="match status" value="1"/>
</dbReference>
<name>A0A1I0AF76_9PROT</name>
<comment type="similarity">
    <text evidence="3 19 21">Belongs to the thiolase-like superfamily. Beta-ketoacyl-ACP synthases family.</text>
</comment>
<evidence type="ECO:0000256" key="4">
    <source>
        <dbReference type="ARBA" id="ARBA00012356"/>
    </source>
</evidence>
<dbReference type="GO" id="GO:0005886">
    <property type="term" value="C:plasma membrane"/>
    <property type="evidence" value="ECO:0007669"/>
    <property type="project" value="UniProtKB-SubCell"/>
</dbReference>
<keyword evidence="17 19" id="KW-0012">Acyltransferase</keyword>
<dbReference type="UniPathway" id="UPA00094"/>
<keyword evidence="15" id="KW-0472">Membrane</keyword>
<evidence type="ECO:0000256" key="20">
    <source>
        <dbReference type="PIRSR" id="PIRSR000447-1"/>
    </source>
</evidence>
<reference evidence="23 24" key="1">
    <citation type="submission" date="2016-10" db="EMBL/GenBank/DDBJ databases">
        <authorList>
            <person name="de Groot N.N."/>
        </authorList>
    </citation>
    <scope>NUCLEOTIDE SEQUENCE [LARGE SCALE GENOMIC DNA]</scope>
    <source>
        <strain evidence="23 24">Nl7</strain>
    </source>
</reference>
<dbReference type="GO" id="GO:0004315">
    <property type="term" value="F:3-oxoacyl-[acyl-carrier-protein] synthase activity"/>
    <property type="evidence" value="ECO:0007669"/>
    <property type="project" value="UniProtKB-UniRule"/>
</dbReference>
<organism evidence="23 24">
    <name type="scientific">Nitrosospira multiformis</name>
    <dbReference type="NCBI Taxonomy" id="1231"/>
    <lineage>
        <taxon>Bacteria</taxon>
        <taxon>Pseudomonadati</taxon>
        <taxon>Pseudomonadota</taxon>
        <taxon>Betaproteobacteria</taxon>
        <taxon>Nitrosomonadales</taxon>
        <taxon>Nitrosomonadaceae</taxon>
        <taxon>Nitrosospira</taxon>
    </lineage>
</organism>
<dbReference type="OrthoDB" id="9808669at2"/>
<evidence type="ECO:0000256" key="7">
    <source>
        <dbReference type="ARBA" id="ARBA00022475"/>
    </source>
</evidence>
<comment type="catalytic activity">
    <reaction evidence="19">
        <text>a fatty acyl-[ACP] + malonyl-[ACP] + H(+) = a 3-oxoacyl-[ACP] + holo-[ACP] + CO2</text>
        <dbReference type="Rhea" id="RHEA:22836"/>
        <dbReference type="Rhea" id="RHEA-COMP:9623"/>
        <dbReference type="Rhea" id="RHEA-COMP:9685"/>
        <dbReference type="Rhea" id="RHEA-COMP:9916"/>
        <dbReference type="Rhea" id="RHEA-COMP:14125"/>
        <dbReference type="ChEBI" id="CHEBI:15378"/>
        <dbReference type="ChEBI" id="CHEBI:16526"/>
        <dbReference type="ChEBI" id="CHEBI:64479"/>
        <dbReference type="ChEBI" id="CHEBI:78449"/>
        <dbReference type="ChEBI" id="CHEBI:78776"/>
        <dbReference type="ChEBI" id="CHEBI:138651"/>
    </reaction>
</comment>
<dbReference type="PANTHER" id="PTHR11712">
    <property type="entry name" value="POLYKETIDE SYNTHASE-RELATED"/>
    <property type="match status" value="1"/>
</dbReference>
<evidence type="ECO:0000256" key="2">
    <source>
        <dbReference type="ARBA" id="ARBA00005194"/>
    </source>
</evidence>
<evidence type="ECO:0000313" key="23">
    <source>
        <dbReference type="EMBL" id="SES92898.1"/>
    </source>
</evidence>
<gene>
    <name evidence="23" type="ORF">SAMN05216412_102231</name>
</gene>
<keyword evidence="14" id="KW-0443">Lipid metabolism</keyword>
<keyword evidence="13" id="KW-1133">Transmembrane helix</keyword>
<dbReference type="Proteomes" id="UP000183339">
    <property type="component" value="Unassembled WGS sequence"/>
</dbReference>
<dbReference type="SUPFAM" id="SSF53901">
    <property type="entry name" value="Thiolase-like"/>
    <property type="match status" value="2"/>
</dbReference>
<proteinExistence type="inferred from homology"/>
<comment type="catalytic activity">
    <reaction evidence="19">
        <text>(9Z)-hexadecenoyl-[ACP] + malonyl-[ACP] + H(+) = 3-oxo-(11Z)-octadecenoyl-[ACP] + holo-[ACP] + CO2</text>
        <dbReference type="Rhea" id="RHEA:55040"/>
        <dbReference type="Rhea" id="RHEA-COMP:9623"/>
        <dbReference type="Rhea" id="RHEA-COMP:9685"/>
        <dbReference type="Rhea" id="RHEA-COMP:10800"/>
        <dbReference type="Rhea" id="RHEA-COMP:14074"/>
        <dbReference type="ChEBI" id="CHEBI:15378"/>
        <dbReference type="ChEBI" id="CHEBI:16526"/>
        <dbReference type="ChEBI" id="CHEBI:64479"/>
        <dbReference type="ChEBI" id="CHEBI:78449"/>
        <dbReference type="ChEBI" id="CHEBI:83989"/>
        <dbReference type="ChEBI" id="CHEBI:138538"/>
        <dbReference type="EC" id="2.3.1.179"/>
    </reaction>
</comment>
<evidence type="ECO:0000256" key="6">
    <source>
        <dbReference type="ARBA" id="ARBA00022458"/>
    </source>
</evidence>
<feature type="active site" description="For beta-ketoacyl synthase activity" evidence="20">
    <location>
        <position position="158"/>
    </location>
</feature>
<evidence type="ECO:0000256" key="15">
    <source>
        <dbReference type="ARBA" id="ARBA00023136"/>
    </source>
</evidence>
<dbReference type="InterPro" id="IPR014031">
    <property type="entry name" value="Ketoacyl_synth_C"/>
</dbReference>
<dbReference type="EC" id="2.3.1.179" evidence="4 19"/>
<comment type="function">
    <text evidence="18">Proposed to synthesize NOD factor fatty acyl chain. Involved in the synthesis of a highly unsaturated fatty acid moiety, which forms part of a lipo-oligosaccharide that is responsible for host specificity.</text>
</comment>
<evidence type="ECO:0000256" key="17">
    <source>
        <dbReference type="ARBA" id="ARBA00023315"/>
    </source>
</evidence>
<keyword evidence="11" id="KW-0812">Transmembrane</keyword>
<evidence type="ECO:0000256" key="12">
    <source>
        <dbReference type="ARBA" id="ARBA00022832"/>
    </source>
</evidence>
<evidence type="ECO:0000256" key="1">
    <source>
        <dbReference type="ARBA" id="ARBA00004533"/>
    </source>
</evidence>
<evidence type="ECO:0000313" key="24">
    <source>
        <dbReference type="Proteomes" id="UP000183339"/>
    </source>
</evidence>
<keyword evidence="9" id="KW-0997">Cell inner membrane</keyword>
<accession>A0A1I0AF76</accession>
<dbReference type="InterPro" id="IPR014030">
    <property type="entry name" value="Ketoacyl_synth_N"/>
</dbReference>
<comment type="pathway">
    <text evidence="2 19">Lipid metabolism; fatty acid biosynthesis.</text>
</comment>
<evidence type="ECO:0000259" key="22">
    <source>
        <dbReference type="PROSITE" id="PS52004"/>
    </source>
</evidence>
<dbReference type="SMART" id="SM00825">
    <property type="entry name" value="PKS_KS"/>
    <property type="match status" value="1"/>
</dbReference>
<evidence type="ECO:0000256" key="8">
    <source>
        <dbReference type="ARBA" id="ARBA00022516"/>
    </source>
</evidence>
<dbReference type="NCBIfam" id="NF005589">
    <property type="entry name" value="PRK07314.1"/>
    <property type="match status" value="1"/>
</dbReference>
<dbReference type="CDD" id="cd00834">
    <property type="entry name" value="KAS_I_II"/>
    <property type="match status" value="1"/>
</dbReference>